<protein>
    <submittedName>
        <fullName evidence="1 2">Uncharacterized protein</fullName>
    </submittedName>
</protein>
<reference evidence="2" key="3">
    <citation type="submission" date="2015-04" db="UniProtKB">
        <authorList>
            <consortium name="EnsemblPlants"/>
        </authorList>
    </citation>
    <scope>IDENTIFICATION</scope>
    <source>
        <strain evidence="2">cv. Jemalong A17</strain>
    </source>
</reference>
<dbReference type="HOGENOM" id="CLU_2100474_0_0_1"/>
<dbReference type="EMBL" id="CM001218">
    <property type="protein sequence ID" value="AES65836.1"/>
    <property type="molecule type" value="Genomic_DNA"/>
</dbReference>
<gene>
    <name evidence="1" type="ordered locus">MTR_2g049680</name>
</gene>
<organism evidence="1 3">
    <name type="scientific">Medicago truncatula</name>
    <name type="common">Barrel medic</name>
    <name type="synonym">Medicago tribuloides</name>
    <dbReference type="NCBI Taxonomy" id="3880"/>
    <lineage>
        <taxon>Eukaryota</taxon>
        <taxon>Viridiplantae</taxon>
        <taxon>Streptophyta</taxon>
        <taxon>Embryophyta</taxon>
        <taxon>Tracheophyta</taxon>
        <taxon>Spermatophyta</taxon>
        <taxon>Magnoliopsida</taxon>
        <taxon>eudicotyledons</taxon>
        <taxon>Gunneridae</taxon>
        <taxon>Pentapetalae</taxon>
        <taxon>rosids</taxon>
        <taxon>fabids</taxon>
        <taxon>Fabales</taxon>
        <taxon>Fabaceae</taxon>
        <taxon>Papilionoideae</taxon>
        <taxon>50 kb inversion clade</taxon>
        <taxon>NPAAA clade</taxon>
        <taxon>Hologalegina</taxon>
        <taxon>IRL clade</taxon>
        <taxon>Trifolieae</taxon>
        <taxon>Medicago</taxon>
    </lineage>
</organism>
<reference evidence="1 3" key="1">
    <citation type="journal article" date="2011" name="Nature">
        <title>The Medicago genome provides insight into the evolution of rhizobial symbioses.</title>
        <authorList>
            <person name="Young N.D."/>
            <person name="Debelle F."/>
            <person name="Oldroyd G.E."/>
            <person name="Geurts R."/>
            <person name="Cannon S.B."/>
            <person name="Udvardi M.K."/>
            <person name="Benedito V.A."/>
            <person name="Mayer K.F."/>
            <person name="Gouzy J."/>
            <person name="Schoof H."/>
            <person name="Van de Peer Y."/>
            <person name="Proost S."/>
            <person name="Cook D.R."/>
            <person name="Meyers B.C."/>
            <person name="Spannagl M."/>
            <person name="Cheung F."/>
            <person name="De Mita S."/>
            <person name="Krishnakumar V."/>
            <person name="Gundlach H."/>
            <person name="Zhou S."/>
            <person name="Mudge J."/>
            <person name="Bharti A.K."/>
            <person name="Murray J.D."/>
            <person name="Naoumkina M.A."/>
            <person name="Rosen B."/>
            <person name="Silverstein K.A."/>
            <person name="Tang H."/>
            <person name="Rombauts S."/>
            <person name="Zhao P.X."/>
            <person name="Zhou P."/>
            <person name="Barbe V."/>
            <person name="Bardou P."/>
            <person name="Bechner M."/>
            <person name="Bellec A."/>
            <person name="Berger A."/>
            <person name="Berges H."/>
            <person name="Bidwell S."/>
            <person name="Bisseling T."/>
            <person name="Choisne N."/>
            <person name="Couloux A."/>
            <person name="Denny R."/>
            <person name="Deshpande S."/>
            <person name="Dai X."/>
            <person name="Doyle J.J."/>
            <person name="Dudez A.M."/>
            <person name="Farmer A.D."/>
            <person name="Fouteau S."/>
            <person name="Franken C."/>
            <person name="Gibelin C."/>
            <person name="Gish J."/>
            <person name="Goldstein S."/>
            <person name="Gonzalez A.J."/>
            <person name="Green P.J."/>
            <person name="Hallab A."/>
            <person name="Hartog M."/>
            <person name="Hua A."/>
            <person name="Humphray S.J."/>
            <person name="Jeong D.H."/>
            <person name="Jing Y."/>
            <person name="Jocker A."/>
            <person name="Kenton S.M."/>
            <person name="Kim D.J."/>
            <person name="Klee K."/>
            <person name="Lai H."/>
            <person name="Lang C."/>
            <person name="Lin S."/>
            <person name="Macmil S.L."/>
            <person name="Magdelenat G."/>
            <person name="Matthews L."/>
            <person name="McCorrison J."/>
            <person name="Monaghan E.L."/>
            <person name="Mun J.H."/>
            <person name="Najar F.Z."/>
            <person name="Nicholson C."/>
            <person name="Noirot C."/>
            <person name="O'Bleness M."/>
            <person name="Paule C.R."/>
            <person name="Poulain J."/>
            <person name="Prion F."/>
            <person name="Qin B."/>
            <person name="Qu C."/>
            <person name="Retzel E.F."/>
            <person name="Riddle C."/>
            <person name="Sallet E."/>
            <person name="Samain S."/>
            <person name="Samson N."/>
            <person name="Sanders I."/>
            <person name="Saurat O."/>
            <person name="Scarpelli C."/>
            <person name="Schiex T."/>
            <person name="Segurens B."/>
            <person name="Severin A.J."/>
            <person name="Sherrier D.J."/>
            <person name="Shi R."/>
            <person name="Sims S."/>
            <person name="Singer S.R."/>
            <person name="Sinharoy S."/>
            <person name="Sterck L."/>
            <person name="Viollet A."/>
            <person name="Wang B.B."/>
            <person name="Wang K."/>
            <person name="Wang M."/>
            <person name="Wang X."/>
            <person name="Warfsmann J."/>
            <person name="Weissenbach J."/>
            <person name="White D.D."/>
            <person name="White J.D."/>
            <person name="Wiley G.B."/>
            <person name="Wincker P."/>
            <person name="Xing Y."/>
            <person name="Yang L."/>
            <person name="Yao Z."/>
            <person name="Ying F."/>
            <person name="Zhai J."/>
            <person name="Zhou L."/>
            <person name="Zuber A."/>
            <person name="Denarie J."/>
            <person name="Dixon R.A."/>
            <person name="May G.D."/>
            <person name="Schwartz D.C."/>
            <person name="Rogers J."/>
            <person name="Quetier F."/>
            <person name="Town C.D."/>
            <person name="Roe B.A."/>
        </authorList>
    </citation>
    <scope>NUCLEOTIDE SEQUENCE [LARGE SCALE GENOMIC DNA]</scope>
    <source>
        <strain evidence="1">A17</strain>
        <strain evidence="2 3">cv. Jemalong A17</strain>
    </source>
</reference>
<proteinExistence type="predicted"/>
<dbReference type="EnsemblPlants" id="AES65836">
    <property type="protein sequence ID" value="AES65836"/>
    <property type="gene ID" value="MTR_2g049680"/>
</dbReference>
<evidence type="ECO:0000313" key="1">
    <source>
        <dbReference type="EMBL" id="AES65836.1"/>
    </source>
</evidence>
<dbReference type="Proteomes" id="UP000002051">
    <property type="component" value="Chromosome 2"/>
</dbReference>
<evidence type="ECO:0000313" key="2">
    <source>
        <dbReference type="EnsemblPlants" id="AES65836"/>
    </source>
</evidence>
<sequence length="116" mass="13363">MSLLFCASFPLFHGTEPKVKDDTNTVCQIGTISNFRDENSNDLYLQGRKTYLSLKKTKLITTSRKLCLFFVAHRILVRTEKPLKKVLFRLDLVRKMRKSGQSNSLNSIWGMSHGRP</sequence>
<keyword evidence="3" id="KW-1185">Reference proteome</keyword>
<dbReference type="PaxDb" id="3880-AES65836"/>
<accession>G7IIX2</accession>
<evidence type="ECO:0000313" key="3">
    <source>
        <dbReference type="Proteomes" id="UP000002051"/>
    </source>
</evidence>
<dbReference type="AlphaFoldDB" id="G7IIX2"/>
<reference evidence="1 3" key="2">
    <citation type="journal article" date="2014" name="BMC Genomics">
        <title>An improved genome release (version Mt4.0) for the model legume Medicago truncatula.</title>
        <authorList>
            <person name="Tang H."/>
            <person name="Krishnakumar V."/>
            <person name="Bidwell S."/>
            <person name="Rosen B."/>
            <person name="Chan A."/>
            <person name="Zhou S."/>
            <person name="Gentzbittel L."/>
            <person name="Childs K.L."/>
            <person name="Yandell M."/>
            <person name="Gundlach H."/>
            <person name="Mayer K.F."/>
            <person name="Schwartz D.C."/>
            <person name="Town C.D."/>
        </authorList>
    </citation>
    <scope>GENOME REANNOTATION</scope>
    <source>
        <strain evidence="2 3">cv. Jemalong A17</strain>
    </source>
</reference>
<name>G7IIX2_MEDTR</name>